<evidence type="ECO:0000259" key="9">
    <source>
        <dbReference type="Pfam" id="PF01432"/>
    </source>
</evidence>
<dbReference type="PANTHER" id="PTHR11804">
    <property type="entry name" value="PROTEASE M3 THIMET OLIGOPEPTIDASE-RELATED"/>
    <property type="match status" value="1"/>
</dbReference>
<keyword evidence="3 7" id="KW-0479">Metal-binding</keyword>
<evidence type="ECO:0000256" key="8">
    <source>
        <dbReference type="SAM" id="MobiDB-lite"/>
    </source>
</evidence>
<comment type="similarity">
    <text evidence="1 7">Belongs to the peptidase M3 family.</text>
</comment>
<proteinExistence type="inferred from homology"/>
<reference evidence="10 11" key="1">
    <citation type="submission" date="2017-07" db="EMBL/GenBank/DDBJ databases">
        <title>Genome sequence of the Sordaria macrospora wild type strain R19027.</title>
        <authorList>
            <person name="Nowrousian M."/>
            <person name="Teichert I."/>
            <person name="Kueck U."/>
        </authorList>
    </citation>
    <scope>NUCLEOTIDE SEQUENCE [LARGE SCALE GENOMIC DNA]</scope>
    <source>
        <strain evidence="10 11">R19027</strain>
        <tissue evidence="10">Mycelium</tissue>
    </source>
</reference>
<dbReference type="VEuPathDB" id="FungiDB:SMAC_04745"/>
<keyword evidence="5 7" id="KW-0862">Zinc</keyword>
<dbReference type="GO" id="GO:0004222">
    <property type="term" value="F:metalloendopeptidase activity"/>
    <property type="evidence" value="ECO:0007669"/>
    <property type="project" value="InterPro"/>
</dbReference>
<evidence type="ECO:0000313" key="10">
    <source>
        <dbReference type="EMBL" id="KAA8636738.1"/>
    </source>
</evidence>
<evidence type="ECO:0000256" key="4">
    <source>
        <dbReference type="ARBA" id="ARBA00022801"/>
    </source>
</evidence>
<dbReference type="PANTHER" id="PTHR11804:SF84">
    <property type="entry name" value="SACCHAROLYSIN"/>
    <property type="match status" value="1"/>
</dbReference>
<dbReference type="InterPro" id="IPR024077">
    <property type="entry name" value="Neurolysin/TOP_dom2"/>
</dbReference>
<dbReference type="InterPro" id="IPR001567">
    <property type="entry name" value="Pept_M3A_M3B_dom"/>
</dbReference>
<comment type="cofactor">
    <cofactor evidence="7">
        <name>Zn(2+)</name>
        <dbReference type="ChEBI" id="CHEBI:29105"/>
    </cofactor>
    <text evidence="7">Binds 1 zinc ion.</text>
</comment>
<organism evidence="10 11">
    <name type="scientific">Sordaria macrospora</name>
    <dbReference type="NCBI Taxonomy" id="5147"/>
    <lineage>
        <taxon>Eukaryota</taxon>
        <taxon>Fungi</taxon>
        <taxon>Dikarya</taxon>
        <taxon>Ascomycota</taxon>
        <taxon>Pezizomycotina</taxon>
        <taxon>Sordariomycetes</taxon>
        <taxon>Sordariomycetidae</taxon>
        <taxon>Sordariales</taxon>
        <taxon>Sordariaceae</taxon>
        <taxon>Sordaria</taxon>
    </lineage>
</organism>
<evidence type="ECO:0000256" key="5">
    <source>
        <dbReference type="ARBA" id="ARBA00022833"/>
    </source>
</evidence>
<dbReference type="Proteomes" id="UP000433876">
    <property type="component" value="Unassembled WGS sequence"/>
</dbReference>
<comment type="caution">
    <text evidence="10">The sequence shown here is derived from an EMBL/GenBank/DDBJ whole genome shotgun (WGS) entry which is preliminary data.</text>
</comment>
<dbReference type="GO" id="GO:0006518">
    <property type="term" value="P:peptide metabolic process"/>
    <property type="evidence" value="ECO:0007669"/>
    <property type="project" value="TreeGrafter"/>
</dbReference>
<dbReference type="GO" id="GO:0046872">
    <property type="term" value="F:metal ion binding"/>
    <property type="evidence" value="ECO:0007669"/>
    <property type="project" value="UniProtKB-UniRule"/>
</dbReference>
<dbReference type="Gene3D" id="1.10.1370.10">
    <property type="entry name" value="Neurolysin, domain 3"/>
    <property type="match status" value="1"/>
</dbReference>
<name>A0A8S9A4H7_SORMA</name>
<dbReference type="SUPFAM" id="SSF55486">
    <property type="entry name" value="Metalloproteases ('zincins'), catalytic domain"/>
    <property type="match status" value="1"/>
</dbReference>
<dbReference type="EMBL" id="NMPR01000002">
    <property type="protein sequence ID" value="KAA8636738.1"/>
    <property type="molecule type" value="Genomic_DNA"/>
</dbReference>
<evidence type="ECO:0000256" key="3">
    <source>
        <dbReference type="ARBA" id="ARBA00022723"/>
    </source>
</evidence>
<dbReference type="InterPro" id="IPR045090">
    <property type="entry name" value="Pept_M3A_M3B"/>
</dbReference>
<evidence type="ECO:0000256" key="2">
    <source>
        <dbReference type="ARBA" id="ARBA00022670"/>
    </source>
</evidence>
<accession>A0A8S9A4H7</accession>
<keyword evidence="2 7" id="KW-0645">Protease</keyword>
<keyword evidence="4 7" id="KW-0378">Hydrolase</keyword>
<keyword evidence="6 7" id="KW-0482">Metalloprotease</keyword>
<evidence type="ECO:0000256" key="7">
    <source>
        <dbReference type="RuleBase" id="RU003435"/>
    </source>
</evidence>
<gene>
    <name evidence="10" type="ORF">SMACR_04745</name>
</gene>
<dbReference type="GO" id="GO:0006508">
    <property type="term" value="P:proteolysis"/>
    <property type="evidence" value="ECO:0007669"/>
    <property type="project" value="UniProtKB-KW"/>
</dbReference>
<dbReference type="GO" id="GO:0005758">
    <property type="term" value="C:mitochondrial intermembrane space"/>
    <property type="evidence" value="ECO:0007669"/>
    <property type="project" value="TreeGrafter"/>
</dbReference>
<dbReference type="Pfam" id="PF01432">
    <property type="entry name" value="Peptidase_M3"/>
    <property type="match status" value="1"/>
</dbReference>
<sequence length="258" mass="29117">MAERIAASRHFLKALNNLWQVSSAIFDMEVHSPKSRTELDDMDFARRHNELRNELTGLKGPEALGEPMTHGHGNLHHLFYEYDAGLYSYHWSNTYTYDMFYSAFAKDPMDKSQGHRYRHMVLEKGASQDEMFILEQFLSRKPTTDAFFKELGLVESVDTPLLKESSFAERDPAMDKGPSSEERPAVEARSILEGSPPVGGNTFVDGGLSVDGAYVVGGRVIETYPSAEGGPVVEPTSPGQRIRHKMRHIAAHFRRNRQ</sequence>
<evidence type="ECO:0000256" key="1">
    <source>
        <dbReference type="ARBA" id="ARBA00006040"/>
    </source>
</evidence>
<feature type="domain" description="Peptidase M3A/M3B catalytic" evidence="9">
    <location>
        <begin position="2"/>
        <end position="152"/>
    </location>
</feature>
<dbReference type="AlphaFoldDB" id="A0A8S9A4H7"/>
<evidence type="ECO:0000313" key="11">
    <source>
        <dbReference type="Proteomes" id="UP000433876"/>
    </source>
</evidence>
<feature type="compositionally biased region" description="Basic and acidic residues" evidence="8">
    <location>
        <begin position="166"/>
        <end position="186"/>
    </location>
</feature>
<protein>
    <recommendedName>
        <fullName evidence="9">Peptidase M3A/M3B catalytic domain-containing protein</fullName>
    </recommendedName>
</protein>
<evidence type="ECO:0000256" key="6">
    <source>
        <dbReference type="ARBA" id="ARBA00023049"/>
    </source>
</evidence>
<feature type="region of interest" description="Disordered" evidence="8">
    <location>
        <begin position="165"/>
        <end position="198"/>
    </location>
</feature>